<name>A0A5B7DEI0_PORTR</name>
<reference evidence="2 3" key="1">
    <citation type="submission" date="2019-05" db="EMBL/GenBank/DDBJ databases">
        <title>Another draft genome of Portunus trituberculatus and its Hox gene families provides insights of decapod evolution.</title>
        <authorList>
            <person name="Jeong J.-H."/>
            <person name="Song I."/>
            <person name="Kim S."/>
            <person name="Choi T."/>
            <person name="Kim D."/>
            <person name="Ryu S."/>
            <person name="Kim W."/>
        </authorList>
    </citation>
    <scope>NUCLEOTIDE SEQUENCE [LARGE SCALE GENOMIC DNA]</scope>
    <source>
        <tissue evidence="2">Muscle</tissue>
    </source>
</reference>
<protein>
    <submittedName>
        <fullName evidence="2">Uncharacterized protein</fullName>
    </submittedName>
</protein>
<dbReference type="EMBL" id="VSRR010000786">
    <property type="protein sequence ID" value="MPC19617.1"/>
    <property type="molecule type" value="Genomic_DNA"/>
</dbReference>
<gene>
    <name evidence="2" type="ORF">E2C01_012535</name>
</gene>
<feature type="region of interest" description="Disordered" evidence="1">
    <location>
        <begin position="1"/>
        <end position="21"/>
    </location>
</feature>
<proteinExistence type="predicted"/>
<evidence type="ECO:0000313" key="3">
    <source>
        <dbReference type="Proteomes" id="UP000324222"/>
    </source>
</evidence>
<feature type="compositionally biased region" description="Basic and acidic residues" evidence="1">
    <location>
        <begin position="1"/>
        <end position="12"/>
    </location>
</feature>
<accession>A0A5B7DEI0</accession>
<keyword evidence="3" id="KW-1185">Reference proteome</keyword>
<sequence length="91" mass="10357">MMKELDEEKAMGPDENTCAPRLRPMRLLLGEEWYSRHTPPRPKGGARPWGVRSIHPSLNSLAEEDRCLYRSVGVSLEAWGWVVEPGGQERV</sequence>
<organism evidence="2 3">
    <name type="scientific">Portunus trituberculatus</name>
    <name type="common">Swimming crab</name>
    <name type="synonym">Neptunus trituberculatus</name>
    <dbReference type="NCBI Taxonomy" id="210409"/>
    <lineage>
        <taxon>Eukaryota</taxon>
        <taxon>Metazoa</taxon>
        <taxon>Ecdysozoa</taxon>
        <taxon>Arthropoda</taxon>
        <taxon>Crustacea</taxon>
        <taxon>Multicrustacea</taxon>
        <taxon>Malacostraca</taxon>
        <taxon>Eumalacostraca</taxon>
        <taxon>Eucarida</taxon>
        <taxon>Decapoda</taxon>
        <taxon>Pleocyemata</taxon>
        <taxon>Brachyura</taxon>
        <taxon>Eubrachyura</taxon>
        <taxon>Portunoidea</taxon>
        <taxon>Portunidae</taxon>
        <taxon>Portuninae</taxon>
        <taxon>Portunus</taxon>
    </lineage>
</organism>
<comment type="caution">
    <text evidence="2">The sequence shown here is derived from an EMBL/GenBank/DDBJ whole genome shotgun (WGS) entry which is preliminary data.</text>
</comment>
<dbReference type="Proteomes" id="UP000324222">
    <property type="component" value="Unassembled WGS sequence"/>
</dbReference>
<dbReference type="AlphaFoldDB" id="A0A5B7DEI0"/>
<evidence type="ECO:0000313" key="2">
    <source>
        <dbReference type="EMBL" id="MPC19617.1"/>
    </source>
</evidence>
<evidence type="ECO:0000256" key="1">
    <source>
        <dbReference type="SAM" id="MobiDB-lite"/>
    </source>
</evidence>